<dbReference type="PANTHER" id="PTHR14218">
    <property type="entry name" value="PROTEASE S8 TRIPEPTIDYL PEPTIDASE I CLN2"/>
    <property type="match status" value="1"/>
</dbReference>
<dbReference type="InterPro" id="IPR023828">
    <property type="entry name" value="Peptidase_S8_Ser-AS"/>
</dbReference>
<dbReference type="OrthoDB" id="409122at2759"/>
<evidence type="ECO:0000313" key="6">
    <source>
        <dbReference type="EMBL" id="THH08048.1"/>
    </source>
</evidence>
<evidence type="ECO:0000313" key="7">
    <source>
        <dbReference type="Proteomes" id="UP000310158"/>
    </source>
</evidence>
<dbReference type="GO" id="GO:0004252">
    <property type="term" value="F:serine-type endopeptidase activity"/>
    <property type="evidence" value="ECO:0007669"/>
    <property type="project" value="InterPro"/>
</dbReference>
<dbReference type="PROSITE" id="PS00138">
    <property type="entry name" value="SUBTILASE_SER"/>
    <property type="match status" value="1"/>
</dbReference>
<dbReference type="Proteomes" id="UP000310158">
    <property type="component" value="Unassembled WGS sequence"/>
</dbReference>
<feature type="binding site" evidence="4">
    <location>
        <position position="210"/>
    </location>
    <ligand>
        <name>Ca(2+)</name>
        <dbReference type="ChEBI" id="CHEBI:29108"/>
    </ligand>
</feature>
<accession>A0A4S4LAT7</accession>
<dbReference type="AlphaFoldDB" id="A0A4S4LAT7"/>
<feature type="binding site" evidence="4">
    <location>
        <position position="230"/>
    </location>
    <ligand>
        <name>Ca(2+)</name>
        <dbReference type="ChEBI" id="CHEBI:29108"/>
    </ligand>
</feature>
<keyword evidence="2" id="KW-0378">Hydrolase</keyword>
<keyword evidence="4" id="KW-0106">Calcium</keyword>
<proteinExistence type="predicted"/>
<feature type="binding site" evidence="4">
    <location>
        <position position="209"/>
    </location>
    <ligand>
        <name>Ca(2+)</name>
        <dbReference type="ChEBI" id="CHEBI:29108"/>
    </ligand>
</feature>
<dbReference type="PROSITE" id="PS51695">
    <property type="entry name" value="SEDOLISIN"/>
    <property type="match status" value="1"/>
</dbReference>
<evidence type="ECO:0000256" key="1">
    <source>
        <dbReference type="ARBA" id="ARBA00022670"/>
    </source>
</evidence>
<dbReference type="InterPro" id="IPR050819">
    <property type="entry name" value="Tripeptidyl-peptidase_I"/>
</dbReference>
<feature type="domain" description="Peptidase S53" evidence="5">
    <location>
        <begin position="1"/>
        <end position="250"/>
    </location>
</feature>
<dbReference type="GO" id="GO:0006508">
    <property type="term" value="P:proteolysis"/>
    <property type="evidence" value="ECO:0007669"/>
    <property type="project" value="UniProtKB-KW"/>
</dbReference>
<gene>
    <name evidence="6" type="ORF">EW146_g9121</name>
</gene>
<keyword evidence="7" id="KW-1185">Reference proteome</keyword>
<sequence>MSSDSSKWFEWSESSMLSTFAMKARRTAVSGATAEYRKTWNGRTLMSVGVCWEGSRRVLSWAAMFGACAAASDDDDASLVGAGEHGGLVPVYRQINWGGTESYICLPRELPFGRLDLPDMDTAVPAAVCFASLPENFRRFPEKRGGGACDFFLIVFQGATGHVGGTSASSPTFAGVIALLNDAHINAELPPLGFLNPLLYSTGVAGLNDITVRNNARCGTEGFNASTGWDPVTGLGTPNFGKLKDIVLGA</sequence>
<evidence type="ECO:0000256" key="4">
    <source>
        <dbReference type="PROSITE-ProRule" id="PRU01032"/>
    </source>
</evidence>
<comment type="caution">
    <text evidence="6">The sequence shown here is derived from an EMBL/GenBank/DDBJ whole genome shotgun (WGS) entry which is preliminary data.</text>
</comment>
<evidence type="ECO:0000256" key="2">
    <source>
        <dbReference type="ARBA" id="ARBA00022801"/>
    </source>
</evidence>
<dbReference type="InterPro" id="IPR036852">
    <property type="entry name" value="Peptidase_S8/S53_dom_sf"/>
</dbReference>
<comment type="cofactor">
    <cofactor evidence="4">
        <name>Ca(2+)</name>
        <dbReference type="ChEBI" id="CHEBI:29108"/>
    </cofactor>
    <text evidence="4">Binds 1 Ca(2+) ion per subunit.</text>
</comment>
<feature type="binding site" evidence="4">
    <location>
        <position position="228"/>
    </location>
    <ligand>
        <name>Ca(2+)</name>
        <dbReference type="ChEBI" id="CHEBI:29108"/>
    </ligand>
</feature>
<comment type="caution">
    <text evidence="4">Lacks conserved residue(s) required for the propagation of feature annotation.</text>
</comment>
<protein>
    <recommendedName>
        <fullName evidence="5">Peptidase S53 domain-containing protein</fullName>
    </recommendedName>
</protein>
<keyword evidence="3" id="KW-0720">Serine protease</keyword>
<evidence type="ECO:0000259" key="5">
    <source>
        <dbReference type="PROSITE" id="PS51695"/>
    </source>
</evidence>
<dbReference type="EMBL" id="SGPL01000728">
    <property type="protein sequence ID" value="THH08048.1"/>
    <property type="molecule type" value="Genomic_DNA"/>
</dbReference>
<dbReference type="GO" id="GO:0046872">
    <property type="term" value="F:metal ion binding"/>
    <property type="evidence" value="ECO:0007669"/>
    <property type="project" value="UniProtKB-UniRule"/>
</dbReference>
<dbReference type="SUPFAM" id="SSF52743">
    <property type="entry name" value="Subtilisin-like"/>
    <property type="match status" value="1"/>
</dbReference>
<dbReference type="PANTHER" id="PTHR14218:SF15">
    <property type="entry name" value="TRIPEPTIDYL-PEPTIDASE 1"/>
    <property type="match status" value="1"/>
</dbReference>
<dbReference type="GO" id="GO:0008240">
    <property type="term" value="F:tripeptidyl-peptidase activity"/>
    <property type="evidence" value="ECO:0007669"/>
    <property type="project" value="TreeGrafter"/>
</dbReference>
<organism evidence="6 7">
    <name type="scientific">Bondarzewia mesenterica</name>
    <dbReference type="NCBI Taxonomy" id="1095465"/>
    <lineage>
        <taxon>Eukaryota</taxon>
        <taxon>Fungi</taxon>
        <taxon>Dikarya</taxon>
        <taxon>Basidiomycota</taxon>
        <taxon>Agaricomycotina</taxon>
        <taxon>Agaricomycetes</taxon>
        <taxon>Russulales</taxon>
        <taxon>Bondarzewiaceae</taxon>
        <taxon>Bondarzewia</taxon>
    </lineage>
</organism>
<keyword evidence="1" id="KW-0645">Protease</keyword>
<keyword evidence="4" id="KW-0479">Metal-binding</keyword>
<dbReference type="Gene3D" id="3.40.50.200">
    <property type="entry name" value="Peptidase S8/S53 domain"/>
    <property type="match status" value="1"/>
</dbReference>
<reference evidence="6 7" key="1">
    <citation type="submission" date="2019-02" db="EMBL/GenBank/DDBJ databases">
        <title>Genome sequencing of the rare red list fungi Bondarzewia mesenterica.</title>
        <authorList>
            <person name="Buettner E."/>
            <person name="Kellner H."/>
        </authorList>
    </citation>
    <scope>NUCLEOTIDE SEQUENCE [LARGE SCALE GENOMIC DNA]</scope>
    <source>
        <strain evidence="6 7">DSM 108281</strain>
    </source>
</reference>
<dbReference type="InterPro" id="IPR030400">
    <property type="entry name" value="Sedolisin_dom"/>
</dbReference>
<evidence type="ECO:0000256" key="3">
    <source>
        <dbReference type="ARBA" id="ARBA00022825"/>
    </source>
</evidence>
<name>A0A4S4LAT7_9AGAM</name>